<keyword evidence="6" id="KW-0500">Molybdenum</keyword>
<evidence type="ECO:0000256" key="1">
    <source>
        <dbReference type="ARBA" id="ARBA00002901"/>
    </source>
</evidence>
<dbReference type="Gene3D" id="3.90.105.10">
    <property type="entry name" value="Molybdopterin biosynthesis moea protein, domain 2"/>
    <property type="match status" value="1"/>
</dbReference>
<comment type="caution">
    <text evidence="8">The sequence shown here is derived from an EMBL/GenBank/DDBJ whole genome shotgun (WGS) entry which is preliminary data.</text>
</comment>
<evidence type="ECO:0000256" key="4">
    <source>
        <dbReference type="ARBA" id="ARBA00023150"/>
    </source>
</evidence>
<dbReference type="SUPFAM" id="SSF63867">
    <property type="entry name" value="MoeA C-terminal domain-like"/>
    <property type="match status" value="1"/>
</dbReference>
<gene>
    <name evidence="8" type="primary">glp</name>
    <name evidence="8" type="ORF">ACFQ3C_06655</name>
</gene>
<name>A0ABW3TF40_9RHOB</name>
<dbReference type="SUPFAM" id="SSF63882">
    <property type="entry name" value="MoeA N-terminal region -like"/>
    <property type="match status" value="1"/>
</dbReference>
<organism evidence="8 9">
    <name type="scientific">Seohaeicola saemankumensis</name>
    <dbReference type="NCBI Taxonomy" id="481181"/>
    <lineage>
        <taxon>Bacteria</taxon>
        <taxon>Pseudomonadati</taxon>
        <taxon>Pseudomonadota</taxon>
        <taxon>Alphaproteobacteria</taxon>
        <taxon>Rhodobacterales</taxon>
        <taxon>Roseobacteraceae</taxon>
        <taxon>Seohaeicola</taxon>
    </lineage>
</organism>
<dbReference type="InterPro" id="IPR038987">
    <property type="entry name" value="MoeA-like"/>
</dbReference>
<dbReference type="InterPro" id="IPR005110">
    <property type="entry name" value="MoeA_linker/N"/>
</dbReference>
<dbReference type="CDD" id="cd00887">
    <property type="entry name" value="MoeA"/>
    <property type="match status" value="1"/>
</dbReference>
<evidence type="ECO:0000256" key="3">
    <source>
        <dbReference type="ARBA" id="ARBA00010763"/>
    </source>
</evidence>
<dbReference type="EMBL" id="JBHTKR010000002">
    <property type="protein sequence ID" value="MFD1194345.1"/>
    <property type="molecule type" value="Genomic_DNA"/>
</dbReference>
<accession>A0ABW3TF40</accession>
<reference evidence="9" key="1">
    <citation type="journal article" date="2019" name="Int. J. Syst. Evol. Microbiol.">
        <title>The Global Catalogue of Microorganisms (GCM) 10K type strain sequencing project: providing services to taxonomists for standard genome sequencing and annotation.</title>
        <authorList>
            <consortium name="The Broad Institute Genomics Platform"/>
            <consortium name="The Broad Institute Genome Sequencing Center for Infectious Disease"/>
            <person name="Wu L."/>
            <person name="Ma J."/>
        </authorList>
    </citation>
    <scope>NUCLEOTIDE SEQUENCE [LARGE SCALE GENOMIC DNA]</scope>
    <source>
        <strain evidence="9">CCUG 55328</strain>
    </source>
</reference>
<keyword evidence="6" id="KW-0479">Metal-binding</keyword>
<evidence type="ECO:0000256" key="6">
    <source>
        <dbReference type="RuleBase" id="RU365090"/>
    </source>
</evidence>
<feature type="domain" description="MoaB/Mog" evidence="7">
    <location>
        <begin position="173"/>
        <end position="311"/>
    </location>
</feature>
<dbReference type="NCBIfam" id="NF045515">
    <property type="entry name" value="Glp_gephyrin"/>
    <property type="match status" value="1"/>
</dbReference>
<dbReference type="SMART" id="SM00852">
    <property type="entry name" value="MoCF_biosynth"/>
    <property type="match status" value="1"/>
</dbReference>
<keyword evidence="6" id="KW-0460">Magnesium</keyword>
<evidence type="ECO:0000256" key="5">
    <source>
        <dbReference type="ARBA" id="ARBA00047317"/>
    </source>
</evidence>
<dbReference type="InterPro" id="IPR036135">
    <property type="entry name" value="MoeA_linker/N_sf"/>
</dbReference>
<dbReference type="SUPFAM" id="SSF53218">
    <property type="entry name" value="Molybdenum cofactor biosynthesis proteins"/>
    <property type="match status" value="1"/>
</dbReference>
<dbReference type="Pfam" id="PF00994">
    <property type="entry name" value="MoCF_biosynth"/>
    <property type="match status" value="1"/>
</dbReference>
<dbReference type="EC" id="2.10.1.1" evidence="6"/>
<dbReference type="Pfam" id="PF03454">
    <property type="entry name" value="MoeA_C"/>
    <property type="match status" value="1"/>
</dbReference>
<evidence type="ECO:0000256" key="2">
    <source>
        <dbReference type="ARBA" id="ARBA00005046"/>
    </source>
</evidence>
<dbReference type="Proteomes" id="UP001597151">
    <property type="component" value="Unassembled WGS sequence"/>
</dbReference>
<dbReference type="InterPro" id="IPR036425">
    <property type="entry name" value="MoaB/Mog-like_dom_sf"/>
</dbReference>
<dbReference type="PANTHER" id="PTHR10192:SF5">
    <property type="entry name" value="GEPHYRIN"/>
    <property type="match status" value="1"/>
</dbReference>
<dbReference type="InterPro" id="IPR036688">
    <property type="entry name" value="MoeA_C_domain_IV_sf"/>
</dbReference>
<evidence type="ECO:0000259" key="7">
    <source>
        <dbReference type="SMART" id="SM00852"/>
    </source>
</evidence>
<dbReference type="InterPro" id="IPR001453">
    <property type="entry name" value="MoaB/Mog_dom"/>
</dbReference>
<protein>
    <recommendedName>
        <fullName evidence="6">Molybdopterin molybdenumtransferase</fullName>
        <ecNumber evidence="6">2.10.1.1</ecNumber>
    </recommendedName>
</protein>
<keyword evidence="4 6" id="KW-0501">Molybdenum cofactor biosynthesis</keyword>
<keyword evidence="6" id="KW-0808">Transferase</keyword>
<dbReference type="InterPro" id="IPR005111">
    <property type="entry name" value="MoeA_C_domain_IV"/>
</dbReference>
<dbReference type="RefSeq" id="WP_380789763.1">
    <property type="nucleotide sequence ID" value="NZ_JBHTKR010000002.1"/>
</dbReference>
<evidence type="ECO:0000313" key="8">
    <source>
        <dbReference type="EMBL" id="MFD1194345.1"/>
    </source>
</evidence>
<evidence type="ECO:0000313" key="9">
    <source>
        <dbReference type="Proteomes" id="UP001597151"/>
    </source>
</evidence>
<comment type="similarity">
    <text evidence="3 6">Belongs to the MoeA family.</text>
</comment>
<dbReference type="PANTHER" id="PTHR10192">
    <property type="entry name" value="MOLYBDOPTERIN BIOSYNTHESIS PROTEIN"/>
    <property type="match status" value="1"/>
</dbReference>
<sequence>MISVAEAQSRCLALVRPLHPETVPLTDAAGRVLAAPVKAGRAQPPFAASAMDGYAVRAEDCHPGAVLAVVGEAAAGHGWAGQVNPGEAVRIFTGAPVPAGADRVVIQEDVTRSGPRITLGDTLENSTNIRPEGADFASDFTLSAPRMLTPSDLALLAAMNAGHVQVTRKPEVAIIATGDELVMPGERPNPDQIIASNLFALKAMIEAAGGRARLLPVARDNEASLMTVYDMAMGADLIVTIGGASVGDHDLVAQVAARFGLQQSFYKIAMRPGKPLIAGAFADGTAYLGLPGNPVSAIVCGHLFLLPMLRAMLGLTDHLPTVLRARLAAPVAGNGPRAHYMRAHLAEDETDRRVTAFDRQDSALLTVLVRANGLLIRPPHDGPRAAGDMVEVLPLLP</sequence>
<dbReference type="Gene3D" id="3.40.980.10">
    <property type="entry name" value="MoaB/Mog-like domain"/>
    <property type="match status" value="1"/>
</dbReference>
<dbReference type="Pfam" id="PF03453">
    <property type="entry name" value="MoeA_N"/>
    <property type="match status" value="1"/>
</dbReference>
<dbReference type="Gene3D" id="2.170.190.11">
    <property type="entry name" value="Molybdopterin biosynthesis moea protein, domain 3"/>
    <property type="match status" value="1"/>
</dbReference>
<comment type="cofactor">
    <cofactor evidence="6">
        <name>Mg(2+)</name>
        <dbReference type="ChEBI" id="CHEBI:18420"/>
    </cofactor>
</comment>
<comment type="pathway">
    <text evidence="2 6">Cofactor biosynthesis; molybdopterin biosynthesis.</text>
</comment>
<comment type="catalytic activity">
    <reaction evidence="5">
        <text>adenylyl-molybdopterin + molybdate = Mo-molybdopterin + AMP + H(+)</text>
        <dbReference type="Rhea" id="RHEA:35047"/>
        <dbReference type="ChEBI" id="CHEBI:15378"/>
        <dbReference type="ChEBI" id="CHEBI:36264"/>
        <dbReference type="ChEBI" id="CHEBI:62727"/>
        <dbReference type="ChEBI" id="CHEBI:71302"/>
        <dbReference type="ChEBI" id="CHEBI:456215"/>
        <dbReference type="EC" id="2.10.1.1"/>
    </reaction>
</comment>
<dbReference type="Gene3D" id="2.40.340.10">
    <property type="entry name" value="MoeA, C-terminal, domain IV"/>
    <property type="match status" value="1"/>
</dbReference>
<keyword evidence="9" id="KW-1185">Reference proteome</keyword>
<proteinExistence type="inferred from homology"/>
<comment type="function">
    <text evidence="1 6">Catalyzes the insertion of molybdate into adenylated molybdopterin with the concomitant release of AMP.</text>
</comment>